<keyword evidence="5" id="KW-0539">Nucleus</keyword>
<protein>
    <recommendedName>
        <fullName evidence="6">HAT C-terminal dimerisation domain-containing protein</fullName>
    </recommendedName>
</protein>
<comment type="subcellular location">
    <subcellularLocation>
        <location evidence="1">Nucleus</location>
    </subcellularLocation>
</comment>
<accession>A0ABQ9IQ12</accession>
<keyword evidence="3" id="KW-0863">Zinc-finger</keyword>
<organism evidence="7 8">
    <name type="scientific">Dryococelus australis</name>
    <dbReference type="NCBI Taxonomy" id="614101"/>
    <lineage>
        <taxon>Eukaryota</taxon>
        <taxon>Metazoa</taxon>
        <taxon>Ecdysozoa</taxon>
        <taxon>Arthropoda</taxon>
        <taxon>Hexapoda</taxon>
        <taxon>Insecta</taxon>
        <taxon>Pterygota</taxon>
        <taxon>Neoptera</taxon>
        <taxon>Polyneoptera</taxon>
        <taxon>Phasmatodea</taxon>
        <taxon>Verophasmatodea</taxon>
        <taxon>Anareolatae</taxon>
        <taxon>Phasmatidae</taxon>
        <taxon>Eurycanthinae</taxon>
        <taxon>Dryococelus</taxon>
    </lineage>
</organism>
<sequence>MSDAKKRRHLMLTNYFPNVEPLLHIICRRHEARVCPQIRLPCWNLENSVHTRGRLLNVQQNRDLPQLKLIQDVETRWSTEYAMLDRLVSSREAVAAELSSSDVDSFSPSEWKLEVMKPFPYATKECCGNNYPTASMVIPTIHCLEVATTNHIRKNEFGTGVQFACNLLKALRSRFPMYKMDDMCSVPGLIQDTMFDYERQHAVNILKKDIKVNSTEVAKTPTKHNTSLNLGSLWDVIYNIPLQLPEAQQRFPLVSQVAVCYLSLPATQVASKRGSSTAGNIITNLVELSCHIMLNS</sequence>
<evidence type="ECO:0000256" key="2">
    <source>
        <dbReference type="ARBA" id="ARBA00022723"/>
    </source>
</evidence>
<dbReference type="PANTHER" id="PTHR46481:SF10">
    <property type="entry name" value="ZINC FINGER BED DOMAIN-CONTAINING PROTEIN 39"/>
    <property type="match status" value="1"/>
</dbReference>
<evidence type="ECO:0000313" key="8">
    <source>
        <dbReference type="Proteomes" id="UP001159363"/>
    </source>
</evidence>
<evidence type="ECO:0000256" key="5">
    <source>
        <dbReference type="ARBA" id="ARBA00023242"/>
    </source>
</evidence>
<dbReference type="SUPFAM" id="SSF53098">
    <property type="entry name" value="Ribonuclease H-like"/>
    <property type="match status" value="1"/>
</dbReference>
<reference evidence="7 8" key="1">
    <citation type="submission" date="2023-02" db="EMBL/GenBank/DDBJ databases">
        <title>LHISI_Scaffold_Assembly.</title>
        <authorList>
            <person name="Stuart O.P."/>
            <person name="Cleave R."/>
            <person name="Magrath M.J.L."/>
            <person name="Mikheyev A.S."/>
        </authorList>
    </citation>
    <scope>NUCLEOTIDE SEQUENCE [LARGE SCALE GENOMIC DNA]</scope>
    <source>
        <strain evidence="7">Daus_M_001</strain>
        <tissue evidence="7">Leg muscle</tissue>
    </source>
</reference>
<evidence type="ECO:0000256" key="3">
    <source>
        <dbReference type="ARBA" id="ARBA00022771"/>
    </source>
</evidence>
<dbReference type="Pfam" id="PF05699">
    <property type="entry name" value="Dimer_Tnp_hAT"/>
    <property type="match status" value="1"/>
</dbReference>
<dbReference type="EMBL" id="JARBHB010000001">
    <property type="protein sequence ID" value="KAJ8898315.1"/>
    <property type="molecule type" value="Genomic_DNA"/>
</dbReference>
<evidence type="ECO:0000313" key="7">
    <source>
        <dbReference type="EMBL" id="KAJ8898315.1"/>
    </source>
</evidence>
<evidence type="ECO:0000256" key="4">
    <source>
        <dbReference type="ARBA" id="ARBA00022833"/>
    </source>
</evidence>
<comment type="caution">
    <text evidence="7">The sequence shown here is derived from an EMBL/GenBank/DDBJ whole genome shotgun (WGS) entry which is preliminary data.</text>
</comment>
<keyword evidence="2" id="KW-0479">Metal-binding</keyword>
<gene>
    <name evidence="7" type="ORF">PR048_003675</name>
</gene>
<dbReference type="InterPro" id="IPR008906">
    <property type="entry name" value="HATC_C_dom"/>
</dbReference>
<keyword evidence="8" id="KW-1185">Reference proteome</keyword>
<dbReference type="InterPro" id="IPR012337">
    <property type="entry name" value="RNaseH-like_sf"/>
</dbReference>
<feature type="domain" description="HAT C-terminal dimerisation" evidence="6">
    <location>
        <begin position="246"/>
        <end position="283"/>
    </location>
</feature>
<evidence type="ECO:0000259" key="6">
    <source>
        <dbReference type="Pfam" id="PF05699"/>
    </source>
</evidence>
<evidence type="ECO:0000256" key="1">
    <source>
        <dbReference type="ARBA" id="ARBA00004123"/>
    </source>
</evidence>
<dbReference type="PANTHER" id="PTHR46481">
    <property type="entry name" value="ZINC FINGER BED DOMAIN-CONTAINING PROTEIN 4"/>
    <property type="match status" value="1"/>
</dbReference>
<dbReference type="InterPro" id="IPR052035">
    <property type="entry name" value="ZnF_BED_domain_contain"/>
</dbReference>
<dbReference type="Proteomes" id="UP001159363">
    <property type="component" value="Chromosome 1"/>
</dbReference>
<keyword evidence="4" id="KW-0862">Zinc</keyword>
<name>A0ABQ9IQ12_9NEOP</name>
<proteinExistence type="predicted"/>